<name>A0A8J3D7U5_9BACT</name>
<comment type="caution">
    <text evidence="1">The sequence shown here is derived from an EMBL/GenBank/DDBJ whole genome shotgun (WGS) entry which is preliminary data.</text>
</comment>
<evidence type="ECO:0008006" key="3">
    <source>
        <dbReference type="Google" id="ProtNLM"/>
    </source>
</evidence>
<evidence type="ECO:0000313" key="1">
    <source>
        <dbReference type="EMBL" id="GHB64557.1"/>
    </source>
</evidence>
<dbReference type="PROSITE" id="PS51257">
    <property type="entry name" value="PROKAR_LIPOPROTEIN"/>
    <property type="match status" value="1"/>
</dbReference>
<dbReference type="EMBL" id="BMXF01000001">
    <property type="protein sequence ID" value="GHB64557.1"/>
    <property type="molecule type" value="Genomic_DNA"/>
</dbReference>
<dbReference type="Proteomes" id="UP000598271">
    <property type="component" value="Unassembled WGS sequence"/>
</dbReference>
<dbReference type="RefSeq" id="WP_189563984.1">
    <property type="nucleotide sequence ID" value="NZ_BMXF01000001.1"/>
</dbReference>
<sequence>MKTICSHLKSIGLRASVLLFLVSTGCNSKVRYQSQLLLKNELDVPIEVTIHPKPSLLFLGGYKSSPSEGGTFSQKFTLLDNGERAIYYDTKLGIEPAKLASSVFDSITVVVGDTVLRLRLEQTANYTLSPFESNENWTFAKVEFDAATQFKRNPVQSDNFYFVIKEENIVR</sequence>
<dbReference type="AlphaFoldDB" id="A0A8J3D7U5"/>
<gene>
    <name evidence="1" type="ORF">GCM10007390_18110</name>
</gene>
<keyword evidence="2" id="KW-1185">Reference proteome</keyword>
<protein>
    <recommendedName>
        <fullName evidence="3">Lipoprotein</fullName>
    </recommendedName>
</protein>
<proteinExistence type="predicted"/>
<reference evidence="1 2" key="1">
    <citation type="journal article" date="2014" name="Int. J. Syst. Evol. Microbiol.">
        <title>Complete genome sequence of Corynebacterium casei LMG S-19264T (=DSM 44701T), isolated from a smear-ripened cheese.</title>
        <authorList>
            <consortium name="US DOE Joint Genome Institute (JGI-PGF)"/>
            <person name="Walter F."/>
            <person name="Albersmeier A."/>
            <person name="Kalinowski J."/>
            <person name="Ruckert C."/>
        </authorList>
    </citation>
    <scope>NUCLEOTIDE SEQUENCE [LARGE SCALE GENOMIC DNA]</scope>
    <source>
        <strain evidence="1 2">KCTC 12866</strain>
    </source>
</reference>
<accession>A0A8J3D7U5</accession>
<evidence type="ECO:0000313" key="2">
    <source>
        <dbReference type="Proteomes" id="UP000598271"/>
    </source>
</evidence>
<organism evidence="1 2">
    <name type="scientific">Persicitalea jodogahamensis</name>
    <dbReference type="NCBI Taxonomy" id="402147"/>
    <lineage>
        <taxon>Bacteria</taxon>
        <taxon>Pseudomonadati</taxon>
        <taxon>Bacteroidota</taxon>
        <taxon>Cytophagia</taxon>
        <taxon>Cytophagales</taxon>
        <taxon>Spirosomataceae</taxon>
        <taxon>Persicitalea</taxon>
    </lineage>
</organism>